<dbReference type="InterPro" id="IPR016039">
    <property type="entry name" value="Thiolase-like"/>
</dbReference>
<dbReference type="EMBL" id="BAAAUD010000042">
    <property type="protein sequence ID" value="GAA2954522.1"/>
    <property type="molecule type" value="Genomic_DNA"/>
</dbReference>
<proteinExistence type="predicted"/>
<dbReference type="SUPFAM" id="SSF53901">
    <property type="entry name" value="Thiolase-like"/>
    <property type="match status" value="1"/>
</dbReference>
<sequence>MSGRDIAVTGIGTVTPAGIGTAATWGHLLTGRPTAAPDPLLVGLAVDFSRQVPGFDAAAGLGLRTGCRLDRLPRWPWSPPGKPSPTPHWNRSGGTGSA</sequence>
<feature type="region of interest" description="Disordered" evidence="1">
    <location>
        <begin position="74"/>
        <end position="98"/>
    </location>
</feature>
<evidence type="ECO:0000313" key="3">
    <source>
        <dbReference type="Proteomes" id="UP001500403"/>
    </source>
</evidence>
<gene>
    <name evidence="2" type="ORF">GCM10010446_44450</name>
</gene>
<protein>
    <recommendedName>
        <fullName evidence="4">Beta-ketoacyl synthase N-terminal domain-containing protein</fullName>
    </recommendedName>
</protein>
<name>A0ABN3XFZ6_9ACTN</name>
<feature type="compositionally biased region" description="Pro residues" evidence="1">
    <location>
        <begin position="76"/>
        <end position="86"/>
    </location>
</feature>
<evidence type="ECO:0000256" key="1">
    <source>
        <dbReference type="SAM" id="MobiDB-lite"/>
    </source>
</evidence>
<keyword evidence="3" id="KW-1185">Reference proteome</keyword>
<dbReference type="Gene3D" id="3.40.47.10">
    <property type="match status" value="1"/>
</dbReference>
<evidence type="ECO:0000313" key="2">
    <source>
        <dbReference type="EMBL" id="GAA2954522.1"/>
    </source>
</evidence>
<evidence type="ECO:0008006" key="4">
    <source>
        <dbReference type="Google" id="ProtNLM"/>
    </source>
</evidence>
<dbReference type="Proteomes" id="UP001500403">
    <property type="component" value="Unassembled WGS sequence"/>
</dbReference>
<comment type="caution">
    <text evidence="2">The sequence shown here is derived from an EMBL/GenBank/DDBJ whole genome shotgun (WGS) entry which is preliminary data.</text>
</comment>
<reference evidence="2 3" key="1">
    <citation type="journal article" date="2019" name="Int. J. Syst. Evol. Microbiol.">
        <title>The Global Catalogue of Microorganisms (GCM) 10K type strain sequencing project: providing services to taxonomists for standard genome sequencing and annotation.</title>
        <authorList>
            <consortium name="The Broad Institute Genomics Platform"/>
            <consortium name="The Broad Institute Genome Sequencing Center for Infectious Disease"/>
            <person name="Wu L."/>
            <person name="Ma J."/>
        </authorList>
    </citation>
    <scope>NUCLEOTIDE SEQUENCE [LARGE SCALE GENOMIC DNA]</scope>
    <source>
        <strain evidence="2 3">JCM 9088</strain>
    </source>
</reference>
<organism evidence="2 3">
    <name type="scientific">Streptomyces enissocaesilis</name>
    <dbReference type="NCBI Taxonomy" id="332589"/>
    <lineage>
        <taxon>Bacteria</taxon>
        <taxon>Bacillati</taxon>
        <taxon>Actinomycetota</taxon>
        <taxon>Actinomycetes</taxon>
        <taxon>Kitasatosporales</taxon>
        <taxon>Streptomycetaceae</taxon>
        <taxon>Streptomyces</taxon>
        <taxon>Streptomyces rochei group</taxon>
    </lineage>
</organism>
<accession>A0ABN3XFZ6</accession>